<evidence type="ECO:0000313" key="2">
    <source>
        <dbReference type="Proteomes" id="UP000215506"/>
    </source>
</evidence>
<protein>
    <submittedName>
        <fullName evidence="1">Uncharacterized protein</fullName>
    </submittedName>
</protein>
<organism evidence="1 2">
    <name type="scientific">Nocardia cerradoensis</name>
    <dbReference type="NCBI Taxonomy" id="85688"/>
    <lineage>
        <taxon>Bacteria</taxon>
        <taxon>Bacillati</taxon>
        <taxon>Actinomycetota</taxon>
        <taxon>Actinomycetes</taxon>
        <taxon>Mycobacteriales</taxon>
        <taxon>Nocardiaceae</taxon>
        <taxon>Nocardia</taxon>
    </lineage>
</organism>
<dbReference type="Proteomes" id="UP000215506">
    <property type="component" value="Unassembled WGS sequence"/>
</dbReference>
<dbReference type="AlphaFoldDB" id="A0A231H108"/>
<name>A0A231H108_9NOCA</name>
<gene>
    <name evidence="1" type="ORF">B7C42_05331</name>
</gene>
<proteinExistence type="predicted"/>
<keyword evidence="2" id="KW-1185">Reference proteome</keyword>
<sequence>MSLSAAPQLRQSDVIRRFCEDCLAPIDSLEEARRVLTFHAGHGARCPQYLAALSWASEVTA</sequence>
<reference evidence="1 2" key="1">
    <citation type="submission" date="2017-07" db="EMBL/GenBank/DDBJ databases">
        <title>First draft Genome Sequence of Nocardia cerradoensis isolated from human infection.</title>
        <authorList>
            <person name="Carrasco G."/>
        </authorList>
    </citation>
    <scope>NUCLEOTIDE SEQUENCE [LARGE SCALE GENOMIC DNA]</scope>
    <source>
        <strain evidence="1 2">CNM20130759</strain>
    </source>
</reference>
<evidence type="ECO:0000313" key="1">
    <source>
        <dbReference type="EMBL" id="OXR42554.1"/>
    </source>
</evidence>
<accession>A0A231H108</accession>
<comment type="caution">
    <text evidence="1">The sequence shown here is derived from an EMBL/GenBank/DDBJ whole genome shotgun (WGS) entry which is preliminary data.</text>
</comment>
<dbReference type="EMBL" id="NGAF01000013">
    <property type="protein sequence ID" value="OXR42554.1"/>
    <property type="molecule type" value="Genomic_DNA"/>
</dbReference>